<dbReference type="InterPro" id="IPR050111">
    <property type="entry name" value="C-type_lectin/snaclec_domain"/>
</dbReference>
<dbReference type="InterPro" id="IPR016187">
    <property type="entry name" value="CTDL_fold"/>
</dbReference>
<dbReference type="InterPro" id="IPR001304">
    <property type="entry name" value="C-type_lectin-like"/>
</dbReference>
<dbReference type="WBParaSite" id="PSU_v2.g12919.t1">
    <property type="protein sequence ID" value="PSU_v2.g12919.t1"/>
    <property type="gene ID" value="PSU_v2.g12919"/>
</dbReference>
<dbReference type="Gene3D" id="3.10.100.10">
    <property type="entry name" value="Mannose-Binding Protein A, subunit A"/>
    <property type="match status" value="2"/>
</dbReference>
<dbReference type="Proteomes" id="UP000887577">
    <property type="component" value="Unplaced"/>
</dbReference>
<dbReference type="Pfam" id="PF00059">
    <property type="entry name" value="Lectin_C"/>
    <property type="match status" value="1"/>
</dbReference>
<dbReference type="AlphaFoldDB" id="A0A914Y2A9"/>
<dbReference type="CDD" id="cd00037">
    <property type="entry name" value="CLECT"/>
    <property type="match status" value="2"/>
</dbReference>
<name>A0A914Y2A9_9BILA</name>
<keyword evidence="3" id="KW-1185">Reference proteome</keyword>
<accession>A0A914Y2A9</accession>
<protein>
    <submittedName>
        <fullName evidence="4">C-type lectin domain-containing protein</fullName>
    </submittedName>
</protein>
<dbReference type="SMART" id="SM00034">
    <property type="entry name" value="CLECT"/>
    <property type="match status" value="1"/>
</dbReference>
<evidence type="ECO:0000313" key="3">
    <source>
        <dbReference type="Proteomes" id="UP000887577"/>
    </source>
</evidence>
<dbReference type="PROSITE" id="PS50041">
    <property type="entry name" value="C_TYPE_LECTIN_2"/>
    <property type="match status" value="1"/>
</dbReference>
<evidence type="ECO:0000256" key="1">
    <source>
        <dbReference type="SAM" id="SignalP"/>
    </source>
</evidence>
<feature type="domain" description="C-type lectin" evidence="2">
    <location>
        <begin position="28"/>
        <end position="148"/>
    </location>
</feature>
<feature type="chain" id="PRO_5037242290" evidence="1">
    <location>
        <begin position="20"/>
        <end position="250"/>
    </location>
</feature>
<sequence length="250" mass="28311">MFKTLLLFICFAAAVKVKALCPNGSVPWHTDCYFFQHNNTAIFPDADSACIDLGGHLASVHNAFTNAFLTKNVPNMFHGSSVSDFWIGYTNVMNWKDWTWMDGSNSDYTDWAPGQQSNFTNGNCAAVRLIDGSWKADDCFKRKPYVCKVKKSFYDVTTTTTMPPTTTTTKKFPTCPWPFIYFEPTHSCYGVGNWTNSVNWTQAEQYCQAFGAHSASIHSIEELNFIGCRFSKNESFRDIISSFSAPMWNR</sequence>
<dbReference type="PANTHER" id="PTHR22803">
    <property type="entry name" value="MANNOSE, PHOSPHOLIPASE, LECTIN RECEPTOR RELATED"/>
    <property type="match status" value="1"/>
</dbReference>
<evidence type="ECO:0000313" key="4">
    <source>
        <dbReference type="WBParaSite" id="PSU_v2.g12919.t1"/>
    </source>
</evidence>
<feature type="signal peptide" evidence="1">
    <location>
        <begin position="1"/>
        <end position="19"/>
    </location>
</feature>
<dbReference type="InterPro" id="IPR016186">
    <property type="entry name" value="C-type_lectin-like/link_sf"/>
</dbReference>
<dbReference type="SUPFAM" id="SSF56436">
    <property type="entry name" value="C-type lectin-like"/>
    <property type="match status" value="2"/>
</dbReference>
<reference evidence="4" key="1">
    <citation type="submission" date="2022-11" db="UniProtKB">
        <authorList>
            <consortium name="WormBaseParasite"/>
        </authorList>
    </citation>
    <scope>IDENTIFICATION</scope>
</reference>
<proteinExistence type="predicted"/>
<evidence type="ECO:0000259" key="2">
    <source>
        <dbReference type="PROSITE" id="PS50041"/>
    </source>
</evidence>
<organism evidence="3 4">
    <name type="scientific">Panagrolaimus superbus</name>
    <dbReference type="NCBI Taxonomy" id="310955"/>
    <lineage>
        <taxon>Eukaryota</taxon>
        <taxon>Metazoa</taxon>
        <taxon>Ecdysozoa</taxon>
        <taxon>Nematoda</taxon>
        <taxon>Chromadorea</taxon>
        <taxon>Rhabditida</taxon>
        <taxon>Tylenchina</taxon>
        <taxon>Panagrolaimomorpha</taxon>
        <taxon>Panagrolaimoidea</taxon>
        <taxon>Panagrolaimidae</taxon>
        <taxon>Panagrolaimus</taxon>
    </lineage>
</organism>
<keyword evidence="1" id="KW-0732">Signal</keyword>